<dbReference type="Gene3D" id="3.30.70.260">
    <property type="match status" value="1"/>
</dbReference>
<dbReference type="InterPro" id="IPR004788">
    <property type="entry name" value="Ribose5P_isomerase_type_A"/>
</dbReference>
<dbReference type="SUPFAM" id="SSF75445">
    <property type="entry name" value="D-ribose-5-phosphate isomerase (RpiA), lid domain"/>
    <property type="match status" value="1"/>
</dbReference>
<reference evidence="1" key="1">
    <citation type="submission" date="2020-05" db="EMBL/GenBank/DDBJ databases">
        <authorList>
            <person name="Chiriac C."/>
            <person name="Salcher M."/>
            <person name="Ghai R."/>
            <person name="Kavagutti S V."/>
        </authorList>
    </citation>
    <scope>NUCLEOTIDE SEQUENCE</scope>
</reference>
<accession>A0A6J7KZ93</accession>
<organism evidence="1">
    <name type="scientific">freshwater metagenome</name>
    <dbReference type="NCBI Taxonomy" id="449393"/>
    <lineage>
        <taxon>unclassified sequences</taxon>
        <taxon>metagenomes</taxon>
        <taxon>ecological metagenomes</taxon>
    </lineage>
</organism>
<dbReference type="Pfam" id="PF06026">
    <property type="entry name" value="Rib_5-P_isom_A"/>
    <property type="match status" value="1"/>
</dbReference>
<gene>
    <name evidence="1" type="ORF">UFOPK3564_04108</name>
</gene>
<sequence length="84" mass="8821">MPLELQPFALASTLERLPGAALRDAPPTADGGVLADLPVALDDPAAVAARLDATPGVVDHGLFAPDVVRELLVAHGDRVEHRRR</sequence>
<evidence type="ECO:0000313" key="1">
    <source>
        <dbReference type="EMBL" id="CAB4961808.1"/>
    </source>
</evidence>
<dbReference type="EMBL" id="CAFBMK010000502">
    <property type="protein sequence ID" value="CAB4961808.1"/>
    <property type="molecule type" value="Genomic_DNA"/>
</dbReference>
<dbReference type="GO" id="GO:0009052">
    <property type="term" value="P:pentose-phosphate shunt, non-oxidative branch"/>
    <property type="evidence" value="ECO:0007669"/>
    <property type="project" value="InterPro"/>
</dbReference>
<dbReference type="GO" id="GO:0004751">
    <property type="term" value="F:ribose-5-phosphate isomerase activity"/>
    <property type="evidence" value="ECO:0007669"/>
    <property type="project" value="InterPro"/>
</dbReference>
<protein>
    <submittedName>
        <fullName evidence="1">Unannotated protein</fullName>
    </submittedName>
</protein>
<name>A0A6J7KZ93_9ZZZZ</name>
<proteinExistence type="predicted"/>
<dbReference type="AlphaFoldDB" id="A0A6J7KZ93"/>